<dbReference type="InterPro" id="IPR006680">
    <property type="entry name" value="Amidohydro-rel"/>
</dbReference>
<feature type="domain" description="Amidohydrolase-related" evidence="2">
    <location>
        <begin position="20"/>
        <end position="239"/>
    </location>
</feature>
<dbReference type="Pfam" id="PF04909">
    <property type="entry name" value="Amidohydro_2"/>
    <property type="match status" value="1"/>
</dbReference>
<sequence length="243" mass="27201">MIVDVSNTIGKHKYKEEIKAEGLLKQMDKAGVDKAVINCYPESLDNDSIFNAINMYPDRFIGLYTVNPWDDNATNELELALSEKGFKGLYMNPIRHGYMLNEYELIYPILDICKKYSVPVWCYSAAEVFCSPIMFDKIATDYPEVNFILGRMGLQYDNASAVLIAKRHPNIYLETSSSMDFNTARAVRSAGVDKVLLGTGTPDAGYFELEIKKVENVLKDNPKGLKQVLGGNALRIFGLGEGK</sequence>
<evidence type="ECO:0000259" key="2">
    <source>
        <dbReference type="Pfam" id="PF04909"/>
    </source>
</evidence>
<reference evidence="3 4" key="1">
    <citation type="submission" date="2016-11" db="EMBL/GenBank/DDBJ databases">
        <authorList>
            <person name="Manzoor S."/>
        </authorList>
    </citation>
    <scope>NUCLEOTIDE SEQUENCE [LARGE SCALE GENOMIC DNA]</scope>
    <source>
        <strain evidence="3">Clostridium ultunense strain Esp</strain>
    </source>
</reference>
<dbReference type="PANTHER" id="PTHR21240">
    <property type="entry name" value="2-AMINO-3-CARBOXYLMUCONATE-6-SEMIALDEHYDE DECARBOXYLASE"/>
    <property type="match status" value="1"/>
</dbReference>
<organism evidence="3 4">
    <name type="scientific">[Clostridium] ultunense Esp</name>
    <dbReference type="NCBI Taxonomy" id="1288971"/>
    <lineage>
        <taxon>Bacteria</taxon>
        <taxon>Bacillati</taxon>
        <taxon>Bacillota</taxon>
        <taxon>Tissierellia</taxon>
        <taxon>Tissierellales</taxon>
        <taxon>Tepidimicrobiaceae</taxon>
        <taxon>Schnuerera</taxon>
    </lineage>
</organism>
<evidence type="ECO:0000313" key="4">
    <source>
        <dbReference type="Proteomes" id="UP000245423"/>
    </source>
</evidence>
<dbReference type="InterPro" id="IPR032465">
    <property type="entry name" value="ACMSD"/>
</dbReference>
<dbReference type="Proteomes" id="UP000245423">
    <property type="component" value="Chromosome 1"/>
</dbReference>
<dbReference type="EMBL" id="LT669839">
    <property type="protein sequence ID" value="SHD76278.1"/>
    <property type="molecule type" value="Genomic_DNA"/>
</dbReference>
<dbReference type="GO" id="GO:0016831">
    <property type="term" value="F:carboxy-lyase activity"/>
    <property type="evidence" value="ECO:0007669"/>
    <property type="project" value="InterPro"/>
</dbReference>
<protein>
    <recommendedName>
        <fullName evidence="2">Amidohydrolase-related domain-containing protein</fullName>
    </recommendedName>
</protein>
<dbReference type="SUPFAM" id="SSF51556">
    <property type="entry name" value="Metallo-dependent hydrolases"/>
    <property type="match status" value="1"/>
</dbReference>
<proteinExistence type="predicted"/>
<dbReference type="RefSeq" id="WP_005585272.1">
    <property type="nucleotide sequence ID" value="NZ_LT669839.1"/>
</dbReference>
<dbReference type="OrthoDB" id="9771932at2"/>
<keyword evidence="1" id="KW-0456">Lyase</keyword>
<dbReference type="Gene3D" id="3.20.20.140">
    <property type="entry name" value="Metal-dependent hydrolases"/>
    <property type="match status" value="1"/>
</dbReference>
<accession>M1ZBF9</accession>
<dbReference type="HOGENOM" id="CLU_044590_6_2_9"/>
<gene>
    <name evidence="3" type="ORF">CUESP1_0901</name>
</gene>
<dbReference type="GO" id="GO:0016787">
    <property type="term" value="F:hydrolase activity"/>
    <property type="evidence" value="ECO:0007669"/>
    <property type="project" value="InterPro"/>
</dbReference>
<dbReference type="AlphaFoldDB" id="M1ZBF9"/>
<evidence type="ECO:0000256" key="1">
    <source>
        <dbReference type="ARBA" id="ARBA00023239"/>
    </source>
</evidence>
<keyword evidence="4" id="KW-1185">Reference proteome</keyword>
<name>M1ZBF9_9FIRM</name>
<evidence type="ECO:0000313" key="3">
    <source>
        <dbReference type="EMBL" id="SHD76278.1"/>
    </source>
</evidence>
<dbReference type="InterPro" id="IPR032466">
    <property type="entry name" value="Metal_Hydrolase"/>
</dbReference>